<name>D8SUD6_SELML</name>
<comment type="subcellular location">
    <subcellularLocation>
        <location evidence="1">Mitochondrion inner membrane</location>
        <topology evidence="1">Peripheral membrane protein</topology>
        <orientation evidence="1">Matrix side</orientation>
    </subcellularLocation>
</comment>
<evidence type="ECO:0000256" key="5">
    <source>
        <dbReference type="ARBA" id="ARBA00022792"/>
    </source>
</evidence>
<protein>
    <recommendedName>
        <fullName evidence="9">Complex III subunit VII</fullName>
    </recommendedName>
</protein>
<gene>
    <name evidence="10" type="ORF">SELMODRAFT_235141</name>
</gene>
<dbReference type="FunCoup" id="D8SUD6">
    <property type="interactions" value="2537"/>
</dbReference>
<dbReference type="EMBL" id="GL377642">
    <property type="protein sequence ID" value="EFJ11985.1"/>
    <property type="molecule type" value="Genomic_DNA"/>
</dbReference>
<organism evidence="11">
    <name type="scientific">Selaginella moellendorffii</name>
    <name type="common">Spikemoss</name>
    <dbReference type="NCBI Taxonomy" id="88036"/>
    <lineage>
        <taxon>Eukaryota</taxon>
        <taxon>Viridiplantae</taxon>
        <taxon>Streptophyta</taxon>
        <taxon>Embryophyta</taxon>
        <taxon>Tracheophyta</taxon>
        <taxon>Lycopodiopsida</taxon>
        <taxon>Selaginellales</taxon>
        <taxon>Selaginellaceae</taxon>
        <taxon>Selaginella</taxon>
    </lineage>
</organism>
<evidence type="ECO:0000256" key="6">
    <source>
        <dbReference type="ARBA" id="ARBA00022982"/>
    </source>
</evidence>
<evidence type="ECO:0000313" key="10">
    <source>
        <dbReference type="EMBL" id="EFJ11985.1"/>
    </source>
</evidence>
<evidence type="ECO:0000256" key="9">
    <source>
        <dbReference type="ARBA" id="ARBA00031021"/>
    </source>
</evidence>
<dbReference type="AlphaFoldDB" id="D8SUD6"/>
<dbReference type="Gramene" id="EFJ11985">
    <property type="protein sequence ID" value="EFJ11985"/>
    <property type="gene ID" value="SELMODRAFT_235141"/>
</dbReference>
<dbReference type="KEGG" id="smo:SELMODRAFT_235141"/>
<dbReference type="InParanoid" id="D8SUD6"/>
<keyword evidence="6" id="KW-0249">Electron transport</keyword>
<dbReference type="SUPFAM" id="SSF81524">
    <property type="entry name" value="14 kDa protein of cytochrome bc1 complex (Ubiquinol-cytochrome c reductase)"/>
    <property type="match status" value="1"/>
</dbReference>
<dbReference type="OrthoDB" id="425749at2759"/>
<evidence type="ECO:0000256" key="8">
    <source>
        <dbReference type="ARBA" id="ARBA00023136"/>
    </source>
</evidence>
<keyword evidence="8" id="KW-0472">Membrane</keyword>
<dbReference type="InterPro" id="IPR036544">
    <property type="entry name" value="QCR7_sf"/>
</dbReference>
<evidence type="ECO:0000313" key="11">
    <source>
        <dbReference type="Proteomes" id="UP000001514"/>
    </source>
</evidence>
<accession>D8SUD6</accession>
<dbReference type="eggNOG" id="KOG3440">
    <property type="taxonomic scope" value="Eukaryota"/>
</dbReference>
<sequence>MGLAKTLLGPTFNYFARRYKANVEKELRKFGLRYDDLLDPMGDPDLEEALSRLPQHELDFRNQRLKRAMDLSMKHTHLSKEMQAKQTPFLPYVQDQLQQVRAERKEREALGSDVPYTRAI</sequence>
<evidence type="ECO:0000256" key="4">
    <source>
        <dbReference type="ARBA" id="ARBA00022660"/>
    </source>
</evidence>
<dbReference type="Gene3D" id="1.10.1090.10">
    <property type="entry name" value="Cytochrome b-c1 complex subunit 7"/>
    <property type="match status" value="1"/>
</dbReference>
<dbReference type="PANTHER" id="PTHR12022">
    <property type="entry name" value="UBIQUINOL-CYTOCHROME C REDUCTASE COMPLEX 14 KD PROTEIN"/>
    <property type="match status" value="1"/>
</dbReference>
<dbReference type="HOGENOM" id="CLU_115154_3_0_1"/>
<dbReference type="GO" id="GO:0045275">
    <property type="term" value="C:respiratory chain complex III"/>
    <property type="evidence" value="ECO:0000318"/>
    <property type="project" value="GO_Central"/>
</dbReference>
<dbReference type="OMA" id="QTALHWV"/>
<keyword evidence="3" id="KW-0813">Transport</keyword>
<evidence type="ECO:0000256" key="1">
    <source>
        <dbReference type="ARBA" id="ARBA00004443"/>
    </source>
</evidence>
<proteinExistence type="inferred from homology"/>
<evidence type="ECO:0000256" key="7">
    <source>
        <dbReference type="ARBA" id="ARBA00023128"/>
    </source>
</evidence>
<keyword evidence="5" id="KW-0999">Mitochondrion inner membrane</keyword>
<keyword evidence="4" id="KW-0679">Respiratory chain</keyword>
<evidence type="ECO:0000256" key="3">
    <source>
        <dbReference type="ARBA" id="ARBA00022448"/>
    </source>
</evidence>
<reference evidence="10 11" key="1">
    <citation type="journal article" date="2011" name="Science">
        <title>The Selaginella genome identifies genetic changes associated with the evolution of vascular plants.</title>
        <authorList>
            <person name="Banks J.A."/>
            <person name="Nishiyama T."/>
            <person name="Hasebe M."/>
            <person name="Bowman J.L."/>
            <person name="Gribskov M."/>
            <person name="dePamphilis C."/>
            <person name="Albert V.A."/>
            <person name="Aono N."/>
            <person name="Aoyama T."/>
            <person name="Ambrose B.A."/>
            <person name="Ashton N.W."/>
            <person name="Axtell M.J."/>
            <person name="Barker E."/>
            <person name="Barker M.S."/>
            <person name="Bennetzen J.L."/>
            <person name="Bonawitz N.D."/>
            <person name="Chapple C."/>
            <person name="Cheng C."/>
            <person name="Correa L.G."/>
            <person name="Dacre M."/>
            <person name="DeBarry J."/>
            <person name="Dreyer I."/>
            <person name="Elias M."/>
            <person name="Engstrom E.M."/>
            <person name="Estelle M."/>
            <person name="Feng L."/>
            <person name="Finet C."/>
            <person name="Floyd S.K."/>
            <person name="Frommer W.B."/>
            <person name="Fujita T."/>
            <person name="Gramzow L."/>
            <person name="Gutensohn M."/>
            <person name="Harholt J."/>
            <person name="Hattori M."/>
            <person name="Heyl A."/>
            <person name="Hirai T."/>
            <person name="Hiwatashi Y."/>
            <person name="Ishikawa M."/>
            <person name="Iwata M."/>
            <person name="Karol K.G."/>
            <person name="Koehler B."/>
            <person name="Kolukisaoglu U."/>
            <person name="Kubo M."/>
            <person name="Kurata T."/>
            <person name="Lalonde S."/>
            <person name="Li K."/>
            <person name="Li Y."/>
            <person name="Litt A."/>
            <person name="Lyons E."/>
            <person name="Manning G."/>
            <person name="Maruyama T."/>
            <person name="Michael T.P."/>
            <person name="Mikami K."/>
            <person name="Miyazaki S."/>
            <person name="Morinaga S."/>
            <person name="Murata T."/>
            <person name="Mueller-Roeber B."/>
            <person name="Nelson D.R."/>
            <person name="Obara M."/>
            <person name="Oguri Y."/>
            <person name="Olmstead R.G."/>
            <person name="Onodera N."/>
            <person name="Petersen B.L."/>
            <person name="Pils B."/>
            <person name="Prigge M."/>
            <person name="Rensing S.A."/>
            <person name="Riano-Pachon D.M."/>
            <person name="Roberts A.W."/>
            <person name="Sato Y."/>
            <person name="Scheller H.V."/>
            <person name="Schulz B."/>
            <person name="Schulz C."/>
            <person name="Shakirov E.V."/>
            <person name="Shibagaki N."/>
            <person name="Shinohara N."/>
            <person name="Shippen D.E."/>
            <person name="Soerensen I."/>
            <person name="Sotooka R."/>
            <person name="Sugimoto N."/>
            <person name="Sugita M."/>
            <person name="Sumikawa N."/>
            <person name="Tanurdzic M."/>
            <person name="Theissen G."/>
            <person name="Ulvskov P."/>
            <person name="Wakazuki S."/>
            <person name="Weng J.K."/>
            <person name="Willats W.W."/>
            <person name="Wipf D."/>
            <person name="Wolf P.G."/>
            <person name="Yang L."/>
            <person name="Zimmer A.D."/>
            <person name="Zhu Q."/>
            <person name="Mitros T."/>
            <person name="Hellsten U."/>
            <person name="Loque D."/>
            <person name="Otillar R."/>
            <person name="Salamov A."/>
            <person name="Schmutz J."/>
            <person name="Shapiro H."/>
            <person name="Lindquist E."/>
            <person name="Lucas S."/>
            <person name="Rokhsar D."/>
            <person name="Grigoriev I.V."/>
        </authorList>
    </citation>
    <scope>NUCLEOTIDE SEQUENCE [LARGE SCALE GENOMIC DNA]</scope>
</reference>
<dbReference type="InterPro" id="IPR003197">
    <property type="entry name" value="QCR7"/>
</dbReference>
<keyword evidence="7" id="KW-0496">Mitochondrion</keyword>
<dbReference type="FunFam" id="1.10.1090.10:FF:000002">
    <property type="entry name" value="Cytochrome b-c1 complex subunit 7"/>
    <property type="match status" value="1"/>
</dbReference>
<keyword evidence="11" id="KW-1185">Reference proteome</keyword>
<dbReference type="PANTHER" id="PTHR12022:SF0">
    <property type="entry name" value="CYTOCHROME B-C1 COMPLEX SUBUNIT 7"/>
    <property type="match status" value="1"/>
</dbReference>
<dbReference type="GO" id="GO:0005743">
    <property type="term" value="C:mitochondrial inner membrane"/>
    <property type="evidence" value="ECO:0007669"/>
    <property type="project" value="UniProtKB-SubCell"/>
</dbReference>
<dbReference type="STRING" id="88036.D8SUD6"/>
<dbReference type="Proteomes" id="UP000001514">
    <property type="component" value="Unassembled WGS sequence"/>
</dbReference>
<evidence type="ECO:0000256" key="2">
    <source>
        <dbReference type="ARBA" id="ARBA00008554"/>
    </source>
</evidence>
<dbReference type="GO" id="GO:0006122">
    <property type="term" value="P:mitochondrial electron transport, ubiquinol to cytochrome c"/>
    <property type="evidence" value="ECO:0000318"/>
    <property type="project" value="GO_Central"/>
</dbReference>
<dbReference type="Pfam" id="PF02271">
    <property type="entry name" value="UCR_14kD"/>
    <property type="match status" value="1"/>
</dbReference>
<comment type="similarity">
    <text evidence="2">Belongs to the UQCRB/QCR7 family.</text>
</comment>